<evidence type="ECO:0000313" key="2">
    <source>
        <dbReference type="Proteomes" id="UP001055286"/>
    </source>
</evidence>
<organism evidence="1 2">
    <name type="scientific">Methylobacterium frigidaeris</name>
    <dbReference type="NCBI Taxonomy" id="2038277"/>
    <lineage>
        <taxon>Bacteria</taxon>
        <taxon>Pseudomonadati</taxon>
        <taxon>Pseudomonadota</taxon>
        <taxon>Alphaproteobacteria</taxon>
        <taxon>Hyphomicrobiales</taxon>
        <taxon>Methylobacteriaceae</taxon>
        <taxon>Methylobacterium</taxon>
    </lineage>
</organism>
<reference evidence="1" key="2">
    <citation type="submission" date="2021-08" db="EMBL/GenBank/DDBJ databases">
        <authorList>
            <person name="Tani A."/>
            <person name="Ola A."/>
            <person name="Ogura Y."/>
            <person name="Katsura K."/>
            <person name="Hayashi T."/>
        </authorList>
    </citation>
    <scope>NUCLEOTIDE SEQUENCE</scope>
    <source>
        <strain evidence="1">JCM 32048</strain>
    </source>
</reference>
<comment type="caution">
    <text evidence="1">The sequence shown here is derived from an EMBL/GenBank/DDBJ whole genome shotgun (WGS) entry which is preliminary data.</text>
</comment>
<sequence length="76" mass="8333">MQRDTLSAVRDRIRTAWAMRRVCGLIAVAAGLRVGRIIRLEAAGRLAPDDALRMALEAEALALCFPPLPSFGGWRD</sequence>
<dbReference type="Proteomes" id="UP001055286">
    <property type="component" value="Unassembled WGS sequence"/>
</dbReference>
<dbReference type="RefSeq" id="WP_238193143.1">
    <property type="nucleotide sequence ID" value="NZ_BPQJ01000047.1"/>
</dbReference>
<evidence type="ECO:0000313" key="1">
    <source>
        <dbReference type="EMBL" id="GJD65786.1"/>
    </source>
</evidence>
<dbReference type="AlphaFoldDB" id="A0AA37M8D5"/>
<proteinExistence type="predicted"/>
<reference evidence="1" key="1">
    <citation type="journal article" date="2016" name="Front. Microbiol.">
        <title>Genome Sequence of the Piezophilic, Mesophilic Sulfate-Reducing Bacterium Desulfovibrio indicus J2T.</title>
        <authorList>
            <person name="Cao J."/>
            <person name="Maignien L."/>
            <person name="Shao Z."/>
            <person name="Alain K."/>
            <person name="Jebbar M."/>
        </authorList>
    </citation>
    <scope>NUCLEOTIDE SEQUENCE</scope>
    <source>
        <strain evidence="1">JCM 32048</strain>
    </source>
</reference>
<gene>
    <name evidence="1" type="ORF">MPEAHAMD_5982</name>
</gene>
<accession>A0AA37M8D5</accession>
<keyword evidence="2" id="KW-1185">Reference proteome</keyword>
<name>A0AA37M8D5_9HYPH</name>
<dbReference type="EMBL" id="BPQJ01000047">
    <property type="protein sequence ID" value="GJD65786.1"/>
    <property type="molecule type" value="Genomic_DNA"/>
</dbReference>
<protein>
    <submittedName>
        <fullName evidence="1">Uncharacterized protein</fullName>
    </submittedName>
</protein>